<dbReference type="EMBL" id="FWXZ01000001">
    <property type="protein sequence ID" value="SMC42689.1"/>
    <property type="molecule type" value="Genomic_DNA"/>
</dbReference>
<dbReference type="Proteomes" id="UP000192328">
    <property type="component" value="Unassembled WGS sequence"/>
</dbReference>
<keyword evidence="2" id="KW-1185">Reference proteome</keyword>
<gene>
    <name evidence="1" type="ORF">SAMN06297397_0878</name>
</gene>
<accession>A0AC61PJB9</accession>
<organism evidence="1 2">
    <name type="scientific">Aristaeella lactis</name>
    <dbReference type="NCBI Taxonomy" id="3046383"/>
    <lineage>
        <taxon>Bacteria</taxon>
        <taxon>Bacillati</taxon>
        <taxon>Bacillota</taxon>
        <taxon>Clostridia</taxon>
        <taxon>Eubacteriales</taxon>
        <taxon>Aristaeellaceae</taxon>
        <taxon>Aristaeella</taxon>
    </lineage>
</organism>
<proteinExistence type="predicted"/>
<comment type="caution">
    <text evidence="1">The sequence shown here is derived from an EMBL/GenBank/DDBJ whole genome shotgun (WGS) entry which is preliminary data.</text>
</comment>
<evidence type="ECO:0000313" key="2">
    <source>
        <dbReference type="Proteomes" id="UP000192328"/>
    </source>
</evidence>
<reference evidence="1" key="1">
    <citation type="submission" date="2017-04" db="EMBL/GenBank/DDBJ databases">
        <authorList>
            <person name="Varghese N."/>
            <person name="Submissions S."/>
        </authorList>
    </citation>
    <scope>NUCLEOTIDE SEQUENCE</scope>
    <source>
        <strain evidence="1">WTE2008</strain>
    </source>
</reference>
<keyword evidence="1" id="KW-0436">Ligase</keyword>
<evidence type="ECO:0000313" key="1">
    <source>
        <dbReference type="EMBL" id="SMC42689.1"/>
    </source>
</evidence>
<protein>
    <submittedName>
        <fullName evidence="1">O-antigen ligase</fullName>
    </submittedName>
</protein>
<name>A0AC61PJB9_9FIRM</name>
<sequence>MGKNYGIYVNNSQSDNHSKYIIIPDSRSSELTNTLLVFFLMFFSNDTYLFGSNKNTLFVSLPRYILLLFCLFEFVYFLRQKSIQKHKKQLVMYCIMLVTFIVISLINKELINRTINKMLFMSGGLFVCILLSFKDYSKAFRNSILLISISSTVLWILSYLIPDLVLQLPRMENTAGVKFATIIFAGLDISTIYSPMIRTFGIFWEPGVFQMFINLAILFELFVENRPRRVYLIVYCIALLSTFSTTGYIAFLWIVLIYILFGGKNTTISKANRWFIILPILLIILLQIITRTSIGQKVFGKANNLKEGTTMVRFASFFASISIARSHPLTGVGMENVGTQMYTITKASDLYFGWTSQNTNTFLYQFAAHGCIFGGLFLIGSSLFGRVFHKGALFTFSVFILLIIFYIGENYLVSMVPYVFIFYGFESERTEDMQKSEEYISNERKTCRYFVY</sequence>